<dbReference type="InterPro" id="IPR005046">
    <property type="entry name" value="DUF285"/>
</dbReference>
<dbReference type="Proteomes" id="UP001210978">
    <property type="component" value="Chromosome"/>
</dbReference>
<keyword evidence="1 2" id="KW-0732">Signal</keyword>
<evidence type="ECO:0000313" key="4">
    <source>
        <dbReference type="EMBL" id="WBV61350.1"/>
    </source>
</evidence>
<dbReference type="NCBIfam" id="TIGR02167">
    <property type="entry name" value="Liste_lipo_26"/>
    <property type="match status" value="4"/>
</dbReference>
<feature type="signal peptide" evidence="2">
    <location>
        <begin position="1"/>
        <end position="20"/>
    </location>
</feature>
<feature type="chain" id="PRO_5045111551" evidence="2">
    <location>
        <begin position="21"/>
        <end position="520"/>
    </location>
</feature>
<dbReference type="RefSeq" id="WP_271149641.1">
    <property type="nucleotide sequence ID" value="NZ_CP115859.1"/>
</dbReference>
<evidence type="ECO:0000256" key="2">
    <source>
        <dbReference type="SAM" id="SignalP"/>
    </source>
</evidence>
<name>A0ABY7QNW2_9FLAO</name>
<evidence type="ECO:0000313" key="5">
    <source>
        <dbReference type="Proteomes" id="UP001210978"/>
    </source>
</evidence>
<dbReference type="NCBIfam" id="TIGR04183">
    <property type="entry name" value="Por_Secre_tail"/>
    <property type="match status" value="1"/>
</dbReference>
<accession>A0ABY7QNW2</accession>
<organism evidence="4 5">
    <name type="scientific">Chryseobacterium camelliae</name>
    <dbReference type="NCBI Taxonomy" id="1265445"/>
    <lineage>
        <taxon>Bacteria</taxon>
        <taxon>Pseudomonadati</taxon>
        <taxon>Bacteroidota</taxon>
        <taxon>Flavobacteriia</taxon>
        <taxon>Flavobacteriales</taxon>
        <taxon>Weeksellaceae</taxon>
        <taxon>Chryseobacterium group</taxon>
        <taxon>Chryseobacterium</taxon>
    </lineage>
</organism>
<gene>
    <name evidence="4" type="ORF">PFY12_04315</name>
</gene>
<protein>
    <submittedName>
        <fullName evidence="4">BspA family leucine-rich repeat surface protein</fullName>
    </submittedName>
</protein>
<feature type="domain" description="Secretion system C-terminal sorting" evidence="3">
    <location>
        <begin position="452"/>
        <end position="517"/>
    </location>
</feature>
<reference evidence="4 5" key="1">
    <citation type="submission" date="2023-01" db="EMBL/GenBank/DDBJ databases">
        <title>Complete genome of Chryseobacterium camelliae VAN22-5A.</title>
        <authorList>
            <person name="Zong G."/>
            <person name="Cao G."/>
        </authorList>
    </citation>
    <scope>NUCLEOTIDE SEQUENCE [LARGE SCALE GENOMIC DNA]</scope>
    <source>
        <strain evidence="4 5">VAN22-5A</strain>
    </source>
</reference>
<evidence type="ECO:0000256" key="1">
    <source>
        <dbReference type="ARBA" id="ARBA00022729"/>
    </source>
</evidence>
<evidence type="ECO:0000259" key="3">
    <source>
        <dbReference type="Pfam" id="PF18962"/>
    </source>
</evidence>
<dbReference type="InterPro" id="IPR011889">
    <property type="entry name" value="Liste_lipo_26"/>
</dbReference>
<sequence>MFKKLLPFILFTFLFQISKAQNEFITIWKPNMSTVQLVNPLLPVAGQNQIWFPGIGDNYTISWEEVGYPQHTGILTNVTSTDRILIDFGTPLNPSLTNATFKVKASNGNGVFKQIKFANTTVTSTVIIDYIGIQTLGSADKIVEIAQWGNIHWQSMNSAFAQCMYMQLTATDAPDLSGVQDASIMFHNAYNFAGNPSMATWNTSNIQNFKYMFGYLNPPLGYVLNDIFNPPIGNWNMSSAQDISYMFMRRKMFNQNLNSWNTSNVTNMSYTFAECMAFNQPLNNWDTSSVTNMTFMLHFLPNFNQPLDQWNTSNVTNMSHLFHGCVSFNQPINSWDTSKVTDTNTMFSGTVGFDQTLQDWDLNALISAYNMFLNSGLKCANYSYILTGWADNPVTANNIYLGSVSPLKYSTAITSKRNILLGKGWTITGDTAIECEILGLHDTHLENNKAEIYPNPAENIIHLKNIFNAKNYIISDVSGRIIVKDILSSDFISVQNLVPGNYVLSITANDKIHTFKFIKK</sequence>
<keyword evidence="5" id="KW-1185">Reference proteome</keyword>
<proteinExistence type="predicted"/>
<dbReference type="Pfam" id="PF03382">
    <property type="entry name" value="DUF285"/>
    <property type="match status" value="1"/>
</dbReference>
<dbReference type="EMBL" id="CP115859">
    <property type="protein sequence ID" value="WBV61350.1"/>
    <property type="molecule type" value="Genomic_DNA"/>
</dbReference>
<dbReference type="InterPro" id="IPR026444">
    <property type="entry name" value="Secre_tail"/>
</dbReference>
<dbReference type="Pfam" id="PF18962">
    <property type="entry name" value="Por_Secre_tail"/>
    <property type="match status" value="1"/>
</dbReference>